<dbReference type="SMART" id="SM00248">
    <property type="entry name" value="ANK"/>
    <property type="match status" value="3"/>
</dbReference>
<dbReference type="PANTHER" id="PTHR24159:SF5">
    <property type="entry name" value="ANK_REP_REGION DOMAIN-CONTAINING PROTEIN"/>
    <property type="match status" value="1"/>
</dbReference>
<dbReference type="Pfam" id="PF12796">
    <property type="entry name" value="Ank_2"/>
    <property type="match status" value="1"/>
</dbReference>
<dbReference type="SUPFAM" id="SSF48403">
    <property type="entry name" value="Ankyrin repeat"/>
    <property type="match status" value="1"/>
</dbReference>
<evidence type="ECO:0008006" key="4">
    <source>
        <dbReference type="Google" id="ProtNLM"/>
    </source>
</evidence>
<evidence type="ECO:0000313" key="2">
    <source>
        <dbReference type="EMBL" id="KAK8891402.1"/>
    </source>
</evidence>
<gene>
    <name evidence="2" type="ORF">M9Y10_028610</name>
</gene>
<organism evidence="2 3">
    <name type="scientific">Tritrichomonas musculus</name>
    <dbReference type="NCBI Taxonomy" id="1915356"/>
    <lineage>
        <taxon>Eukaryota</taxon>
        <taxon>Metamonada</taxon>
        <taxon>Parabasalia</taxon>
        <taxon>Tritrichomonadida</taxon>
        <taxon>Tritrichomonadidae</taxon>
        <taxon>Tritrichomonas</taxon>
    </lineage>
</organism>
<dbReference type="PANTHER" id="PTHR24159">
    <property type="match status" value="1"/>
</dbReference>
<accession>A0ABR2KKK5</accession>
<dbReference type="InterPro" id="IPR036770">
    <property type="entry name" value="Ankyrin_rpt-contain_sf"/>
</dbReference>
<protein>
    <recommendedName>
        <fullName evidence="4">DUF3447 domain-containing protein</fullName>
    </recommendedName>
</protein>
<comment type="caution">
    <text evidence="2">The sequence shown here is derived from an EMBL/GenBank/DDBJ whole genome shotgun (WGS) entry which is preliminary data.</text>
</comment>
<reference evidence="2 3" key="1">
    <citation type="submission" date="2024-04" db="EMBL/GenBank/DDBJ databases">
        <title>Tritrichomonas musculus Genome.</title>
        <authorList>
            <person name="Alves-Ferreira E."/>
            <person name="Grigg M."/>
            <person name="Lorenzi H."/>
            <person name="Galac M."/>
        </authorList>
    </citation>
    <scope>NUCLEOTIDE SEQUENCE [LARGE SCALE GENOMIC DNA]</scope>
    <source>
        <strain evidence="2 3">EAF2021</strain>
    </source>
</reference>
<evidence type="ECO:0000256" key="1">
    <source>
        <dbReference type="PROSITE-ProRule" id="PRU00023"/>
    </source>
</evidence>
<sequence>MDIHDILSTDVINEANIVIELQYLLCKLSESNIEETFTYLNSTIFVKTKEKINQLAHNILTILDNTIGKIDILFQLVRHLFQVLPNNLADDFKFYFIHNFINHFASIKAKKHYVSSFARYTFIRLCCENKIIEIADIIKEIKYWVDYLPQQETTHFALLMYFADYINQDADLYEKMSKAILNSTRTSFTNDALSAYSNFKEMEKQNKNFDNLIFLTKNYYPSDSILYYIKNDLLDEFCTCIAQKSNFNILEYSPITFYEPHHILHNKISLIGFAAFYGSIKIFKHLLVEFNTNRYTIFQNEGRENKLTYLAICGGNFEIIKLILHEREKAGKSPKYATLYYQNNIYDWLQDNPTSEFSNILHASCRVNNIKIFLDVLKQGCDVTQLHKGLAPIHYAALNGHCDILRILLTLPYIDINCLTTDNVLYNKLFFYSSNSTTFSCFK</sequence>
<dbReference type="Gene3D" id="1.25.40.20">
    <property type="entry name" value="Ankyrin repeat-containing domain"/>
    <property type="match status" value="1"/>
</dbReference>
<dbReference type="Proteomes" id="UP001470230">
    <property type="component" value="Unassembled WGS sequence"/>
</dbReference>
<dbReference type="PROSITE" id="PS50088">
    <property type="entry name" value="ANK_REPEAT"/>
    <property type="match status" value="1"/>
</dbReference>
<keyword evidence="3" id="KW-1185">Reference proteome</keyword>
<keyword evidence="1" id="KW-0040">ANK repeat</keyword>
<feature type="repeat" description="ANK" evidence="1">
    <location>
        <begin position="388"/>
        <end position="409"/>
    </location>
</feature>
<proteinExistence type="predicted"/>
<evidence type="ECO:0000313" key="3">
    <source>
        <dbReference type="Proteomes" id="UP001470230"/>
    </source>
</evidence>
<dbReference type="PROSITE" id="PS50297">
    <property type="entry name" value="ANK_REP_REGION"/>
    <property type="match status" value="1"/>
</dbReference>
<dbReference type="EMBL" id="JAPFFF010000004">
    <property type="protein sequence ID" value="KAK8891402.1"/>
    <property type="molecule type" value="Genomic_DNA"/>
</dbReference>
<dbReference type="InterPro" id="IPR002110">
    <property type="entry name" value="Ankyrin_rpt"/>
</dbReference>
<name>A0ABR2KKK5_9EUKA</name>